<dbReference type="AlphaFoldDB" id="G0S2U7"/>
<dbReference type="OrthoDB" id="5199007at2759"/>
<dbReference type="KEGG" id="cthr:CTHT_0018540"/>
<dbReference type="EMBL" id="GL988040">
    <property type="protein sequence ID" value="EGS22330.1"/>
    <property type="molecule type" value="Genomic_DNA"/>
</dbReference>
<keyword evidence="2" id="KW-1185">Reference proteome</keyword>
<protein>
    <submittedName>
        <fullName evidence="1">Uncharacterized protein</fullName>
    </submittedName>
</protein>
<dbReference type="HOGENOM" id="CLU_091764_0_0_1"/>
<proteinExistence type="predicted"/>
<dbReference type="Proteomes" id="UP000008066">
    <property type="component" value="Unassembled WGS sequence"/>
</dbReference>
<dbReference type="OMA" id="WGFTIMA"/>
<gene>
    <name evidence="1" type="ORF">CTHT_0018540</name>
</gene>
<accession>G0S2U7</accession>
<evidence type="ECO:0000313" key="2">
    <source>
        <dbReference type="Proteomes" id="UP000008066"/>
    </source>
</evidence>
<reference evidence="1 2" key="1">
    <citation type="journal article" date="2011" name="Cell">
        <title>Insight into structure and assembly of the nuclear pore complex by utilizing the genome of a eukaryotic thermophile.</title>
        <authorList>
            <person name="Amlacher S."/>
            <person name="Sarges P."/>
            <person name="Flemming D."/>
            <person name="van Noort V."/>
            <person name="Kunze R."/>
            <person name="Devos D.P."/>
            <person name="Arumugam M."/>
            <person name="Bork P."/>
            <person name="Hurt E."/>
        </authorList>
    </citation>
    <scope>NUCLEOTIDE SEQUENCE [LARGE SCALE GENOMIC DNA]</scope>
    <source>
        <strain evidence="2">DSM 1495 / CBS 144.50 / IMI 039719</strain>
    </source>
</reference>
<organism evidence="2">
    <name type="scientific">Chaetomium thermophilum (strain DSM 1495 / CBS 144.50 / IMI 039719)</name>
    <name type="common">Thermochaetoides thermophila</name>
    <dbReference type="NCBI Taxonomy" id="759272"/>
    <lineage>
        <taxon>Eukaryota</taxon>
        <taxon>Fungi</taxon>
        <taxon>Dikarya</taxon>
        <taxon>Ascomycota</taxon>
        <taxon>Pezizomycotina</taxon>
        <taxon>Sordariomycetes</taxon>
        <taxon>Sordariomycetidae</taxon>
        <taxon>Sordariales</taxon>
        <taxon>Chaetomiaceae</taxon>
        <taxon>Thermochaetoides</taxon>
    </lineage>
</organism>
<name>G0S2U7_CHATD</name>
<dbReference type="GeneID" id="18255892"/>
<sequence>MSTRPELDSFKCHASVEAALEPLSIVDGHLSIPTETCIFTLLSECYTKIRDIFGLNDPENVLGQPDALDSMLKVTFDTFHRSFVTEKSTHVLADLDDHEKSSLYLQAVAGMVLIFQRLKAAGPELSQRLFSRELQLFAESDQRESVLETIDTTDIINSCFAKRAVVDFISGVIEGRKKEQKTEDQSVNAAWGKNLGVPWGFTVMALN</sequence>
<evidence type="ECO:0000313" key="1">
    <source>
        <dbReference type="EMBL" id="EGS22330.1"/>
    </source>
</evidence>
<dbReference type="RefSeq" id="XP_006692349.1">
    <property type="nucleotide sequence ID" value="XM_006692286.1"/>
</dbReference>
<dbReference type="eggNOG" id="ENOG502RR4N">
    <property type="taxonomic scope" value="Eukaryota"/>
</dbReference>